<dbReference type="Proteomes" id="UP000483820">
    <property type="component" value="Chromosome X"/>
</dbReference>
<feature type="domain" description="DUF7040" evidence="4">
    <location>
        <begin position="327"/>
        <end position="442"/>
    </location>
</feature>
<dbReference type="InterPro" id="IPR055467">
    <property type="entry name" value="DUF7039"/>
</dbReference>
<dbReference type="InterPro" id="IPR055466">
    <property type="entry name" value="DUF7038"/>
</dbReference>
<dbReference type="CTD" id="9807772"/>
<sequence>MTTELQTFGFLVELNDETVKIYTIERGIIEMKNTGDLELGVWYDIWENELEPRTIYENKRCELWVENGEVFAQILAIGPNSFFLDKDISQKYKYAVWNPFLKFLDDGDNLFKDKIRGDDVVEIVVKYAPWKNGNFKIVQLIVEAPFEGSSYCRLPPWTLEQMARKLPEALMPKPNSLCVDQFRKINLTDIHVGVCIKAEALNPACPKDVKPSQGVRPTCSYLFTPTLGLVRWVITNLKPTGLTTSKPAEYNVKSDMMEVDKRTGKWYSFYMADADKNARMAKRKEKSEDKSTGADEKKVRALIRGSARNVKEVNNVHKATCVVGGEVEIEASFLFNANMFESEESSLLKDWNLRREGLSTDSHFWDTDLGRVEVYPQISETIIKHIESHRQKLEPQEAEKLEKEAIVVSVTAVVHRNFMKNFENYPKHGIFLAKKVDTICYLVGGRIIYQDQE</sequence>
<dbReference type="Pfam" id="PF23045">
    <property type="entry name" value="DUF7037"/>
    <property type="match status" value="1"/>
</dbReference>
<evidence type="ECO:0000259" key="1">
    <source>
        <dbReference type="Pfam" id="PF23045"/>
    </source>
</evidence>
<feature type="domain" description="DUF7037" evidence="1">
    <location>
        <begin position="7"/>
        <end position="47"/>
    </location>
</feature>
<reference evidence="5 6" key="1">
    <citation type="submission" date="2019-12" db="EMBL/GenBank/DDBJ databases">
        <title>Chromosome-level assembly of the Caenorhabditis remanei genome.</title>
        <authorList>
            <person name="Teterina A.A."/>
            <person name="Willis J.H."/>
            <person name="Phillips P.C."/>
        </authorList>
    </citation>
    <scope>NUCLEOTIDE SEQUENCE [LARGE SCALE GENOMIC DNA]</scope>
    <source>
        <strain evidence="5 6">PX506</strain>
        <tissue evidence="5">Whole organism</tissue>
    </source>
</reference>
<name>A0A6A5G2S3_CAERE</name>
<dbReference type="Pfam" id="PF23051">
    <property type="entry name" value="DUF7040"/>
    <property type="match status" value="1"/>
</dbReference>
<dbReference type="GeneID" id="9807772"/>
<dbReference type="InterPro" id="IPR055468">
    <property type="entry name" value="DUF7040"/>
</dbReference>
<proteinExistence type="predicted"/>
<feature type="domain" description="DUF7039" evidence="3">
    <location>
        <begin position="193"/>
        <end position="313"/>
    </location>
</feature>
<evidence type="ECO:0000259" key="3">
    <source>
        <dbReference type="Pfam" id="PF23049"/>
    </source>
</evidence>
<dbReference type="Pfam" id="PF23047">
    <property type="entry name" value="DUF7038"/>
    <property type="match status" value="1"/>
</dbReference>
<protein>
    <submittedName>
        <fullName evidence="5">Uncharacterized protein</fullName>
    </submittedName>
</protein>
<dbReference type="EMBL" id="WUAV01000006">
    <property type="protein sequence ID" value="KAF1749196.1"/>
    <property type="molecule type" value="Genomic_DNA"/>
</dbReference>
<dbReference type="RefSeq" id="XP_003106330.2">
    <property type="nucleotide sequence ID" value="XM_003106282.2"/>
</dbReference>
<comment type="caution">
    <text evidence="5">The sequence shown here is derived from an EMBL/GenBank/DDBJ whole genome shotgun (WGS) entry which is preliminary data.</text>
</comment>
<organism evidence="5 6">
    <name type="scientific">Caenorhabditis remanei</name>
    <name type="common">Caenorhabditis vulgaris</name>
    <dbReference type="NCBI Taxonomy" id="31234"/>
    <lineage>
        <taxon>Eukaryota</taxon>
        <taxon>Metazoa</taxon>
        <taxon>Ecdysozoa</taxon>
        <taxon>Nematoda</taxon>
        <taxon>Chromadorea</taxon>
        <taxon>Rhabditida</taxon>
        <taxon>Rhabditina</taxon>
        <taxon>Rhabditomorpha</taxon>
        <taxon>Rhabditoidea</taxon>
        <taxon>Rhabditidae</taxon>
        <taxon>Peloderinae</taxon>
        <taxon>Caenorhabditis</taxon>
    </lineage>
</organism>
<gene>
    <name evidence="5" type="ORF">GCK72_025663</name>
</gene>
<dbReference type="Pfam" id="PF23049">
    <property type="entry name" value="DUF7039"/>
    <property type="match status" value="1"/>
</dbReference>
<evidence type="ECO:0000313" key="5">
    <source>
        <dbReference type="EMBL" id="KAF1749196.1"/>
    </source>
</evidence>
<dbReference type="InterPro" id="IPR055465">
    <property type="entry name" value="DUF7037"/>
</dbReference>
<evidence type="ECO:0000259" key="2">
    <source>
        <dbReference type="Pfam" id="PF23047"/>
    </source>
</evidence>
<feature type="domain" description="DUF7038" evidence="2">
    <location>
        <begin position="67"/>
        <end position="160"/>
    </location>
</feature>
<evidence type="ECO:0000259" key="4">
    <source>
        <dbReference type="Pfam" id="PF23051"/>
    </source>
</evidence>
<dbReference type="KEGG" id="crq:GCK72_025663"/>
<accession>A0A6A5G2S3</accession>
<evidence type="ECO:0000313" key="6">
    <source>
        <dbReference type="Proteomes" id="UP000483820"/>
    </source>
</evidence>
<dbReference type="AlphaFoldDB" id="A0A6A5G2S3"/>